<evidence type="ECO:0008006" key="9">
    <source>
        <dbReference type="Google" id="ProtNLM"/>
    </source>
</evidence>
<dbReference type="Proteomes" id="UP000027222">
    <property type="component" value="Unassembled WGS sequence"/>
</dbReference>
<dbReference type="InterPro" id="IPR010255">
    <property type="entry name" value="Haem_peroxidase_sf"/>
</dbReference>
<dbReference type="InterPro" id="IPR050783">
    <property type="entry name" value="Oxylipin_biosynth_metab"/>
</dbReference>
<dbReference type="OrthoDB" id="823504at2759"/>
<dbReference type="GO" id="GO:0016705">
    <property type="term" value="F:oxidoreductase activity, acting on paired donors, with incorporation or reduction of molecular oxygen"/>
    <property type="evidence" value="ECO:0007669"/>
    <property type="project" value="InterPro"/>
</dbReference>
<dbReference type="PROSITE" id="PS50292">
    <property type="entry name" value="PEROXIDASE_3"/>
    <property type="match status" value="1"/>
</dbReference>
<dbReference type="SUPFAM" id="SSF48113">
    <property type="entry name" value="Heme-dependent peroxidases"/>
    <property type="match status" value="1"/>
</dbReference>
<sequence>MPSLFRRISQRADFYKASAAPLDTDGARPSTGTFEKEVDDCLRLVNPRMVAALRSHAAFQDAIKNLGGVGLDDRKMLLEVVLVLMSETKEFDLSMKMQQAVINLLYKDLPHPPSSYLCLPPVSTRPSVSNADQRHIKYAFRSADGYNTNPLMPTLGQAGSPYARSVPSTICAAKSALPDAGLVFDTLLKRDKFKEHPGGMSSLFFGFADLVIHSIFNTNHTDWTINDTSSYLDLSVLYGNSDTQLATVRRNDGSGKLWDDVFADPRLLMMPPTSCALLVLLNRNHNFIAQRLLDINENGNFSKTFPTDPAARQAQDDEIFHRSRLVNCGYFMQIILGDYVGAILGLVRDGSDWRLNPLMTYRDLSHDFVPTGQGNVVSVEFNLLYRWHATLSSPDTEWTTKMFDRVLEGKDPKIATVDDFKHAAHKYLIPDQDVKKWTFNNLKRDDDGRFKDADLANILHNATEARAGAFGARGIPETLRVIELMGIEQARTWGTCSLNEFRKFLGLKPYSTFKEWNPDKEIHKAAEALYHDIDNLELHVGLQAEETKMPGPGAGLCPGYTISRAILADAVSLTRGDRFMTVDFTPANLTAWGYQDCQYDTQDGSYGGLLTKLLFRTLPDYYPTRSAYAHFPFMVPSFLKEIRESAKDASVQKYSWTRPTPLAPTVPVVALNDVERVLTDTSSYLSAYDSRLFTTVKPLLVKPTDSTKGEELLHKATVAASTKFTGGIAELSKSIFAKPEANISTYFANKAQALLNENSFANGSSIKYVDVVKDVINLLPVHWISQEIAGLPLKTDTNPHGVWYEQDTYKRFADIAQYVYLNFEPENDWRLREASRKECETLVDTVQHHLSRFSLSDTQSHFAMKNDHGHTFSRKLWRSIGKNKTEFATQFIAATVPTAALYSQVLATVVDYYVGQDQHVARADIVKLVNSEDKDASDKVMAYVDEALRLDPPVAGVFRTAAKDDPLGSVTVRAGENVFASIVDANHDTSAFGSGPSVANYSRPSKDRGISTFISNGFLTPEFLKATIPPVLGSILSLKDLQRGPGQSGAFTRFTEDWHGAQRTQYISQKGLVSPFPDSLIIQFTQ</sequence>
<evidence type="ECO:0000256" key="3">
    <source>
        <dbReference type="ARBA" id="ARBA00022964"/>
    </source>
</evidence>
<keyword evidence="8" id="KW-1185">Reference proteome</keyword>
<keyword evidence="4" id="KW-0560">Oxidoreductase</keyword>
<keyword evidence="5 6" id="KW-0408">Iron</keyword>
<protein>
    <recommendedName>
        <fullName evidence="9">Heme peroxidase</fullName>
    </recommendedName>
</protein>
<dbReference type="STRING" id="685588.A0A067SU40"/>
<dbReference type="SUPFAM" id="SSF48264">
    <property type="entry name" value="Cytochrome P450"/>
    <property type="match status" value="1"/>
</dbReference>
<evidence type="ECO:0000256" key="2">
    <source>
        <dbReference type="ARBA" id="ARBA00022723"/>
    </source>
</evidence>
<dbReference type="Pfam" id="PF03098">
    <property type="entry name" value="An_peroxidase"/>
    <property type="match status" value="1"/>
</dbReference>
<dbReference type="PANTHER" id="PTHR11903:SF37">
    <property type="entry name" value="PSI-PRODUCING OXYGENASE A"/>
    <property type="match status" value="1"/>
</dbReference>
<dbReference type="EMBL" id="KL142398">
    <property type="protein sequence ID" value="KDR70288.1"/>
    <property type="molecule type" value="Genomic_DNA"/>
</dbReference>
<organism evidence="7 8">
    <name type="scientific">Galerina marginata (strain CBS 339.88)</name>
    <dbReference type="NCBI Taxonomy" id="685588"/>
    <lineage>
        <taxon>Eukaryota</taxon>
        <taxon>Fungi</taxon>
        <taxon>Dikarya</taxon>
        <taxon>Basidiomycota</taxon>
        <taxon>Agaricomycotina</taxon>
        <taxon>Agaricomycetes</taxon>
        <taxon>Agaricomycetidae</taxon>
        <taxon>Agaricales</taxon>
        <taxon>Agaricineae</taxon>
        <taxon>Strophariaceae</taxon>
        <taxon>Galerina</taxon>
    </lineage>
</organism>
<dbReference type="CDD" id="cd09817">
    <property type="entry name" value="linoleate_diol_synthase_like"/>
    <property type="match status" value="1"/>
</dbReference>
<keyword evidence="3" id="KW-0223">Dioxygenase</keyword>
<dbReference type="InterPro" id="IPR019791">
    <property type="entry name" value="Haem_peroxidase_animal"/>
</dbReference>
<dbReference type="GO" id="GO:0051213">
    <property type="term" value="F:dioxygenase activity"/>
    <property type="evidence" value="ECO:0007669"/>
    <property type="project" value="UniProtKB-KW"/>
</dbReference>
<dbReference type="GO" id="GO:0004601">
    <property type="term" value="F:peroxidase activity"/>
    <property type="evidence" value="ECO:0007669"/>
    <property type="project" value="InterPro"/>
</dbReference>
<evidence type="ECO:0000256" key="4">
    <source>
        <dbReference type="ARBA" id="ARBA00023002"/>
    </source>
</evidence>
<evidence type="ECO:0000256" key="6">
    <source>
        <dbReference type="PIRSR" id="PIRSR619791-2"/>
    </source>
</evidence>
<dbReference type="Gene3D" id="1.10.640.10">
    <property type="entry name" value="Haem peroxidase domain superfamily, animal type"/>
    <property type="match status" value="1"/>
</dbReference>
<keyword evidence="1 6" id="KW-0349">Heme</keyword>
<evidence type="ECO:0000313" key="8">
    <source>
        <dbReference type="Proteomes" id="UP000027222"/>
    </source>
</evidence>
<dbReference type="GO" id="GO:0005506">
    <property type="term" value="F:iron ion binding"/>
    <property type="evidence" value="ECO:0007669"/>
    <property type="project" value="InterPro"/>
</dbReference>
<accession>A0A067SU40</accession>
<gene>
    <name evidence="7" type="ORF">GALMADRAFT_255194</name>
</gene>
<dbReference type="PANTHER" id="PTHR11903">
    <property type="entry name" value="PROSTAGLANDIN G/H SYNTHASE"/>
    <property type="match status" value="1"/>
</dbReference>
<keyword evidence="2 6" id="KW-0479">Metal-binding</keyword>
<dbReference type="Gene3D" id="1.10.630.10">
    <property type="entry name" value="Cytochrome P450"/>
    <property type="match status" value="1"/>
</dbReference>
<dbReference type="GO" id="GO:0020037">
    <property type="term" value="F:heme binding"/>
    <property type="evidence" value="ECO:0007669"/>
    <property type="project" value="InterPro"/>
</dbReference>
<dbReference type="InterPro" id="IPR034812">
    <property type="entry name" value="Ppo-like_N"/>
</dbReference>
<dbReference type="GO" id="GO:0006979">
    <property type="term" value="P:response to oxidative stress"/>
    <property type="evidence" value="ECO:0007669"/>
    <property type="project" value="InterPro"/>
</dbReference>
<dbReference type="PRINTS" id="PR00457">
    <property type="entry name" value="ANPEROXIDASE"/>
</dbReference>
<evidence type="ECO:0000256" key="1">
    <source>
        <dbReference type="ARBA" id="ARBA00022617"/>
    </source>
</evidence>
<evidence type="ECO:0000313" key="7">
    <source>
        <dbReference type="EMBL" id="KDR70288.1"/>
    </source>
</evidence>
<reference evidence="8" key="1">
    <citation type="journal article" date="2014" name="Proc. Natl. Acad. Sci. U.S.A.">
        <title>Extensive sampling of basidiomycete genomes demonstrates inadequacy of the white-rot/brown-rot paradigm for wood decay fungi.</title>
        <authorList>
            <person name="Riley R."/>
            <person name="Salamov A.A."/>
            <person name="Brown D.W."/>
            <person name="Nagy L.G."/>
            <person name="Floudas D."/>
            <person name="Held B.W."/>
            <person name="Levasseur A."/>
            <person name="Lombard V."/>
            <person name="Morin E."/>
            <person name="Otillar R."/>
            <person name="Lindquist E.A."/>
            <person name="Sun H."/>
            <person name="LaButti K.M."/>
            <person name="Schmutz J."/>
            <person name="Jabbour D."/>
            <person name="Luo H."/>
            <person name="Baker S.E."/>
            <person name="Pisabarro A.G."/>
            <person name="Walton J.D."/>
            <person name="Blanchette R.A."/>
            <person name="Henrissat B."/>
            <person name="Martin F."/>
            <person name="Cullen D."/>
            <person name="Hibbett D.S."/>
            <person name="Grigoriev I.V."/>
        </authorList>
    </citation>
    <scope>NUCLEOTIDE SEQUENCE [LARGE SCALE GENOMIC DNA]</scope>
    <source>
        <strain evidence="8">CBS 339.88</strain>
    </source>
</reference>
<dbReference type="InterPro" id="IPR037120">
    <property type="entry name" value="Haem_peroxidase_sf_animal"/>
</dbReference>
<dbReference type="GO" id="GO:0006631">
    <property type="term" value="P:fatty acid metabolic process"/>
    <property type="evidence" value="ECO:0007669"/>
    <property type="project" value="UniProtKB-ARBA"/>
</dbReference>
<dbReference type="GO" id="GO:0004497">
    <property type="term" value="F:monooxygenase activity"/>
    <property type="evidence" value="ECO:0007669"/>
    <property type="project" value="InterPro"/>
</dbReference>
<dbReference type="InterPro" id="IPR036396">
    <property type="entry name" value="Cyt_P450_sf"/>
</dbReference>
<feature type="binding site" description="axial binding residue" evidence="6">
    <location>
        <position position="388"/>
    </location>
    <ligand>
        <name>heme b</name>
        <dbReference type="ChEBI" id="CHEBI:60344"/>
    </ligand>
    <ligandPart>
        <name>Fe</name>
        <dbReference type="ChEBI" id="CHEBI:18248"/>
    </ligandPart>
</feature>
<proteinExistence type="predicted"/>
<evidence type="ECO:0000256" key="5">
    <source>
        <dbReference type="ARBA" id="ARBA00023004"/>
    </source>
</evidence>
<name>A0A067SU40_GALM3</name>
<dbReference type="HOGENOM" id="CLU_002329_0_0_1"/>
<dbReference type="AlphaFoldDB" id="A0A067SU40"/>